<feature type="binding site" evidence="11">
    <location>
        <begin position="8"/>
        <end position="18"/>
    </location>
    <ligand>
        <name>ATP</name>
        <dbReference type="ChEBI" id="CHEBI:30616"/>
    </ligand>
</feature>
<keyword evidence="2 11" id="KW-0436">Ligase</keyword>
<dbReference type="UniPathway" id="UPA00391"/>
<protein>
    <recommendedName>
        <fullName evidence="9 11">7-cyano-7-deazaguanine synthase</fullName>
        <ecNumber evidence="9 11">6.3.4.20</ecNumber>
    </recommendedName>
    <alternativeName>
        <fullName evidence="11">7-cyano-7-carbaguanine synthase</fullName>
    </alternativeName>
    <alternativeName>
        <fullName evidence="11">PreQ(0) synthase</fullName>
    </alternativeName>
    <alternativeName>
        <fullName evidence="11">Queuosine biosynthesis protein QueC</fullName>
    </alternativeName>
</protein>
<comment type="caution">
    <text evidence="12">The sequence shown here is derived from an EMBL/GenBank/DDBJ whole genome shotgun (WGS) entry which is preliminary data.</text>
</comment>
<evidence type="ECO:0000256" key="5">
    <source>
        <dbReference type="ARBA" id="ARBA00022785"/>
    </source>
</evidence>
<name>A0A6L6YG67_9BURK</name>
<evidence type="ECO:0000256" key="7">
    <source>
        <dbReference type="ARBA" id="ARBA00022840"/>
    </source>
</evidence>
<comment type="similarity">
    <text evidence="8 11">Belongs to the QueC family.</text>
</comment>
<dbReference type="GO" id="GO:0008270">
    <property type="term" value="F:zinc ion binding"/>
    <property type="evidence" value="ECO:0007669"/>
    <property type="project" value="UniProtKB-UniRule"/>
</dbReference>
<evidence type="ECO:0000256" key="9">
    <source>
        <dbReference type="ARBA" id="ARBA00039149"/>
    </source>
</evidence>
<reference evidence="12 13" key="1">
    <citation type="submission" date="2019-12" db="EMBL/GenBank/DDBJ databases">
        <title>Microbes associate with the intestines of laboratory mice.</title>
        <authorList>
            <person name="Navarre W."/>
            <person name="Wong E."/>
        </authorList>
    </citation>
    <scope>NUCLEOTIDE SEQUENCE [LARGE SCALE GENOMIC DNA]</scope>
    <source>
        <strain evidence="12 13">NM82_D38</strain>
    </source>
</reference>
<keyword evidence="6 11" id="KW-0862">Zinc</keyword>
<evidence type="ECO:0000256" key="8">
    <source>
        <dbReference type="ARBA" id="ARBA00037993"/>
    </source>
</evidence>
<evidence type="ECO:0000256" key="3">
    <source>
        <dbReference type="ARBA" id="ARBA00022723"/>
    </source>
</evidence>
<dbReference type="InterPro" id="IPR018317">
    <property type="entry name" value="QueC"/>
</dbReference>
<gene>
    <name evidence="11 12" type="primary">queC</name>
    <name evidence="12" type="ORF">E5987_05815</name>
</gene>
<keyword evidence="3 11" id="KW-0479">Metal-binding</keyword>
<keyword evidence="13" id="KW-1185">Reference proteome</keyword>
<evidence type="ECO:0000256" key="6">
    <source>
        <dbReference type="ARBA" id="ARBA00022833"/>
    </source>
</evidence>
<dbReference type="AlphaFoldDB" id="A0A6L6YG67"/>
<sequence length="232" mass="24944">MVKAVVLSSGGVDSTTCVAMAVNELGSANVVTLSFKYGQRHEKELESAQKIADFYGLAHYVYDLTSIFAYSDCSLLSSSKEKPEHMSYADQIARDGEGKVSTYVPFRNGLMLSAAAALAQSLYPEEECGIWIGAHADDAAGNAYADCSVAFNESMGRAISIGTYELVKLHAPLNRLNKAQVVAEGLKLGVPYDLTWSCYEGGEKACGKCATCIDRLAAFRANGCEDPIDYED</sequence>
<dbReference type="EMBL" id="WSRP01000015">
    <property type="protein sequence ID" value="MVX56725.1"/>
    <property type="molecule type" value="Genomic_DNA"/>
</dbReference>
<dbReference type="SUPFAM" id="SSF52402">
    <property type="entry name" value="Adenine nucleotide alpha hydrolases-like"/>
    <property type="match status" value="1"/>
</dbReference>
<evidence type="ECO:0000256" key="10">
    <source>
        <dbReference type="ARBA" id="ARBA00047890"/>
    </source>
</evidence>
<evidence type="ECO:0000313" key="13">
    <source>
        <dbReference type="Proteomes" id="UP000472580"/>
    </source>
</evidence>
<dbReference type="PANTHER" id="PTHR42914:SF1">
    <property type="entry name" value="7-CYANO-7-DEAZAGUANINE SYNTHASE"/>
    <property type="match status" value="1"/>
</dbReference>
<evidence type="ECO:0000256" key="1">
    <source>
        <dbReference type="ARBA" id="ARBA00005061"/>
    </source>
</evidence>
<comment type="cofactor">
    <cofactor evidence="11">
        <name>Zn(2+)</name>
        <dbReference type="ChEBI" id="CHEBI:29105"/>
    </cofactor>
    <text evidence="11">Binds 1 zinc ion per subunit.</text>
</comment>
<keyword evidence="7 11" id="KW-0067">ATP-binding</keyword>
<evidence type="ECO:0000256" key="11">
    <source>
        <dbReference type="HAMAP-Rule" id="MF_01633"/>
    </source>
</evidence>
<dbReference type="InterPro" id="IPR014729">
    <property type="entry name" value="Rossmann-like_a/b/a_fold"/>
</dbReference>
<evidence type="ECO:0000313" key="12">
    <source>
        <dbReference type="EMBL" id="MVX56725.1"/>
    </source>
</evidence>
<keyword evidence="5 11" id="KW-0671">Queuosine biosynthesis</keyword>
<proteinExistence type="inferred from homology"/>
<keyword evidence="4 11" id="KW-0547">Nucleotide-binding</keyword>
<dbReference type="GO" id="GO:0016879">
    <property type="term" value="F:ligase activity, forming carbon-nitrogen bonds"/>
    <property type="evidence" value="ECO:0007669"/>
    <property type="project" value="UniProtKB-UniRule"/>
</dbReference>
<dbReference type="NCBIfam" id="TIGR00364">
    <property type="entry name" value="7-cyano-7-deazaguanine synthase QueC"/>
    <property type="match status" value="1"/>
</dbReference>
<dbReference type="PANTHER" id="PTHR42914">
    <property type="entry name" value="7-CYANO-7-DEAZAGUANINE SYNTHASE"/>
    <property type="match status" value="1"/>
</dbReference>
<organism evidence="12 13">
    <name type="scientific">Parasutterella muris</name>
    <dbReference type="NCBI Taxonomy" id="2565572"/>
    <lineage>
        <taxon>Bacteria</taxon>
        <taxon>Pseudomonadati</taxon>
        <taxon>Pseudomonadota</taxon>
        <taxon>Betaproteobacteria</taxon>
        <taxon>Burkholderiales</taxon>
        <taxon>Sutterellaceae</taxon>
        <taxon>Parasutterella</taxon>
    </lineage>
</organism>
<comment type="catalytic activity">
    <reaction evidence="10 11">
        <text>7-carboxy-7-carbaguanine + NH4(+) + 2 ATP = 7-cyano-7-carbaguanine + 2 AMP + 2 diphosphate + 2 H(+)</text>
        <dbReference type="Rhea" id="RHEA:27982"/>
        <dbReference type="ChEBI" id="CHEBI:15378"/>
        <dbReference type="ChEBI" id="CHEBI:28938"/>
        <dbReference type="ChEBI" id="CHEBI:30616"/>
        <dbReference type="ChEBI" id="CHEBI:33019"/>
        <dbReference type="ChEBI" id="CHEBI:45075"/>
        <dbReference type="ChEBI" id="CHEBI:61036"/>
        <dbReference type="ChEBI" id="CHEBI:456215"/>
        <dbReference type="EC" id="6.3.4.20"/>
    </reaction>
</comment>
<dbReference type="EC" id="6.3.4.20" evidence="9 11"/>
<dbReference type="OrthoDB" id="9789567at2"/>
<evidence type="ECO:0000256" key="2">
    <source>
        <dbReference type="ARBA" id="ARBA00022598"/>
    </source>
</evidence>
<feature type="binding site" evidence="11">
    <location>
        <position position="206"/>
    </location>
    <ligand>
        <name>Zn(2+)</name>
        <dbReference type="ChEBI" id="CHEBI:29105"/>
    </ligand>
</feature>
<dbReference type="Proteomes" id="UP000472580">
    <property type="component" value="Unassembled WGS sequence"/>
</dbReference>
<accession>A0A6L6YG67</accession>
<dbReference type="Gene3D" id="3.40.50.620">
    <property type="entry name" value="HUPs"/>
    <property type="match status" value="1"/>
</dbReference>
<dbReference type="GO" id="GO:0005524">
    <property type="term" value="F:ATP binding"/>
    <property type="evidence" value="ECO:0007669"/>
    <property type="project" value="UniProtKB-UniRule"/>
</dbReference>
<evidence type="ECO:0000256" key="4">
    <source>
        <dbReference type="ARBA" id="ARBA00022741"/>
    </source>
</evidence>
<dbReference type="PIRSF" id="PIRSF006293">
    <property type="entry name" value="ExsB"/>
    <property type="match status" value="1"/>
</dbReference>
<dbReference type="Pfam" id="PF06508">
    <property type="entry name" value="QueC"/>
    <property type="match status" value="1"/>
</dbReference>
<dbReference type="HAMAP" id="MF_01633">
    <property type="entry name" value="QueC"/>
    <property type="match status" value="1"/>
</dbReference>
<dbReference type="GO" id="GO:0008616">
    <property type="term" value="P:tRNA queuosine(34) biosynthetic process"/>
    <property type="evidence" value="ECO:0007669"/>
    <property type="project" value="UniProtKB-UniRule"/>
</dbReference>
<feature type="binding site" evidence="11">
    <location>
        <position position="209"/>
    </location>
    <ligand>
        <name>Zn(2+)</name>
        <dbReference type="ChEBI" id="CHEBI:29105"/>
    </ligand>
</feature>
<feature type="binding site" evidence="11">
    <location>
        <position position="212"/>
    </location>
    <ligand>
        <name>Zn(2+)</name>
        <dbReference type="ChEBI" id="CHEBI:29105"/>
    </ligand>
</feature>
<dbReference type="CDD" id="cd01995">
    <property type="entry name" value="QueC-like"/>
    <property type="match status" value="1"/>
</dbReference>
<feature type="binding site" evidence="11">
    <location>
        <position position="198"/>
    </location>
    <ligand>
        <name>Zn(2+)</name>
        <dbReference type="ChEBI" id="CHEBI:29105"/>
    </ligand>
</feature>
<comment type="pathway">
    <text evidence="1 11">Purine metabolism; 7-cyano-7-deazaguanine biosynthesis.</text>
</comment>
<comment type="function">
    <text evidence="11">Catalyzes the ATP-dependent conversion of 7-carboxy-7-deazaguanine (CDG) to 7-cyano-7-deazaguanine (preQ(0)).</text>
</comment>